<dbReference type="Pfam" id="PF00338">
    <property type="entry name" value="Ribosomal_S10"/>
    <property type="match status" value="2"/>
</dbReference>
<comment type="subcellular location">
    <subcellularLocation>
        <location evidence="1">Mitochondrion</location>
    </subcellularLocation>
</comment>
<evidence type="ECO:0000256" key="5">
    <source>
        <dbReference type="ARBA" id="ARBA00023274"/>
    </source>
</evidence>
<dbReference type="PANTHER" id="PTHR13334">
    <property type="entry name" value="MITOCHONDRIAL 28S RIBOSOMAL PROTEIN S10"/>
    <property type="match status" value="1"/>
</dbReference>
<reference evidence="9 10" key="1">
    <citation type="submission" date="2014-11" db="EMBL/GenBank/DDBJ databases">
        <title>Genetic blueprint of the zoonotic pathogen Toxocara canis.</title>
        <authorList>
            <person name="Zhu X.-Q."/>
            <person name="Korhonen P.K."/>
            <person name="Cai H."/>
            <person name="Young N.D."/>
            <person name="Nejsum P."/>
            <person name="von Samson-Himmelstjerna G."/>
            <person name="Boag P.R."/>
            <person name="Tan P."/>
            <person name="Li Q."/>
            <person name="Min J."/>
            <person name="Yang Y."/>
            <person name="Wang X."/>
            <person name="Fang X."/>
            <person name="Hall R.S."/>
            <person name="Hofmann A."/>
            <person name="Sternberg P.W."/>
            <person name="Jex A.R."/>
            <person name="Gasser R.B."/>
        </authorList>
    </citation>
    <scope>NUCLEOTIDE SEQUENCE [LARGE SCALE GENOMIC DNA]</scope>
    <source>
        <strain evidence="9">PN_DK_2014</strain>
    </source>
</reference>
<evidence type="ECO:0000313" key="10">
    <source>
        <dbReference type="Proteomes" id="UP000031036"/>
    </source>
</evidence>
<evidence type="ECO:0000256" key="4">
    <source>
        <dbReference type="ARBA" id="ARBA00023128"/>
    </source>
</evidence>
<keyword evidence="3 9" id="KW-0689">Ribosomal protein</keyword>
<keyword evidence="10" id="KW-1185">Reference proteome</keyword>
<dbReference type="InterPro" id="IPR027486">
    <property type="entry name" value="Ribosomal_uS10_dom"/>
</dbReference>
<evidence type="ECO:0000313" key="9">
    <source>
        <dbReference type="EMBL" id="KHN83102.1"/>
    </source>
</evidence>
<keyword evidence="5" id="KW-0687">Ribonucleoprotein</keyword>
<dbReference type="InterPro" id="IPR040055">
    <property type="entry name" value="Ribosomal_uS10m"/>
</dbReference>
<dbReference type="EMBL" id="JPKZ01001219">
    <property type="protein sequence ID" value="KHN83102.1"/>
    <property type="molecule type" value="Genomic_DNA"/>
</dbReference>
<dbReference type="PANTHER" id="PTHR13334:SF4">
    <property type="entry name" value="SMALL RIBOSOMAL SUBUNIT PROTEIN US10M"/>
    <property type="match status" value="1"/>
</dbReference>
<sequence>MYPTGNRMLASLCRFLPRLDSLALKFAPISSSAVAHVRGGSIASDPKANSTTELDRLFAKIHLEIRGHDRAVLNSYTTFLQTACHHLAISCSPVKILPYVRWIQPLLRSKFVHKKYKLHYETRTYIRCMTVNDVTGSTASTFLEYIERNIPEGVAMKVTYEELVPFPPMINETMLREATACHHLAISCSPVKILPYVRWIQPLLRSKFVHKKYKLHYETRTYIRCMTVNDVTGSTASTFLEYIERNIPEGVAMKVTYEELVPFPPMINETMLREAVTPKVNKIE</sequence>
<keyword evidence="4" id="KW-0496">Mitochondrion</keyword>
<evidence type="ECO:0000256" key="6">
    <source>
        <dbReference type="ARBA" id="ARBA00035261"/>
    </source>
</evidence>
<evidence type="ECO:0000256" key="3">
    <source>
        <dbReference type="ARBA" id="ARBA00022980"/>
    </source>
</evidence>
<dbReference type="SUPFAM" id="SSF54999">
    <property type="entry name" value="Ribosomal protein S10"/>
    <property type="match status" value="2"/>
</dbReference>
<dbReference type="STRING" id="6265.A0A0B2VNT4"/>
<comment type="caution">
    <text evidence="9">The sequence shown here is derived from an EMBL/GenBank/DDBJ whole genome shotgun (WGS) entry which is preliminary data.</text>
</comment>
<organism evidence="9 10">
    <name type="scientific">Toxocara canis</name>
    <name type="common">Canine roundworm</name>
    <dbReference type="NCBI Taxonomy" id="6265"/>
    <lineage>
        <taxon>Eukaryota</taxon>
        <taxon>Metazoa</taxon>
        <taxon>Ecdysozoa</taxon>
        <taxon>Nematoda</taxon>
        <taxon>Chromadorea</taxon>
        <taxon>Rhabditida</taxon>
        <taxon>Spirurina</taxon>
        <taxon>Ascaridomorpha</taxon>
        <taxon>Ascaridoidea</taxon>
        <taxon>Toxocaridae</taxon>
        <taxon>Toxocara</taxon>
    </lineage>
</organism>
<dbReference type="SMART" id="SM01403">
    <property type="entry name" value="Ribosomal_S10"/>
    <property type="match status" value="2"/>
</dbReference>
<name>A0A0B2VNT4_TOXCA</name>
<feature type="domain" description="Small ribosomal subunit protein uS10" evidence="8">
    <location>
        <begin position="166"/>
        <end position="256"/>
    </location>
</feature>
<evidence type="ECO:0000256" key="1">
    <source>
        <dbReference type="ARBA" id="ARBA00004173"/>
    </source>
</evidence>
<dbReference type="InterPro" id="IPR036838">
    <property type="entry name" value="Ribosomal_uS10_dom_sf"/>
</dbReference>
<evidence type="ECO:0000256" key="2">
    <source>
        <dbReference type="ARBA" id="ARBA00007102"/>
    </source>
</evidence>
<protein>
    <recommendedName>
        <fullName evidence="6">Small ribosomal subunit protein uS10m</fullName>
    </recommendedName>
    <alternativeName>
        <fullName evidence="7">28S ribosomal protein S10, mitochondrial</fullName>
    </alternativeName>
</protein>
<dbReference type="OrthoDB" id="366214at2759"/>
<dbReference type="GO" id="GO:0005763">
    <property type="term" value="C:mitochondrial small ribosomal subunit"/>
    <property type="evidence" value="ECO:0007669"/>
    <property type="project" value="InterPro"/>
</dbReference>
<gene>
    <name evidence="9" type="primary">mrps-10</name>
    <name evidence="9" type="ORF">Tcan_10692</name>
</gene>
<dbReference type="Proteomes" id="UP000031036">
    <property type="component" value="Unassembled WGS sequence"/>
</dbReference>
<dbReference type="Gene3D" id="3.30.70.600">
    <property type="entry name" value="Ribosomal protein S10 domain"/>
    <property type="match status" value="2"/>
</dbReference>
<evidence type="ECO:0000259" key="8">
    <source>
        <dbReference type="SMART" id="SM01403"/>
    </source>
</evidence>
<dbReference type="AlphaFoldDB" id="A0A0B2VNT4"/>
<evidence type="ECO:0000256" key="7">
    <source>
        <dbReference type="ARBA" id="ARBA00035544"/>
    </source>
</evidence>
<proteinExistence type="inferred from homology"/>
<comment type="similarity">
    <text evidence="2">Belongs to the universal ribosomal protein uS10 family.</text>
</comment>
<feature type="domain" description="Small ribosomal subunit protein uS10" evidence="8">
    <location>
        <begin position="62"/>
        <end position="159"/>
    </location>
</feature>
<accession>A0A0B2VNT4</accession>